<evidence type="ECO:0000313" key="3">
    <source>
        <dbReference type="EMBL" id="DAG06288.1"/>
    </source>
</evidence>
<dbReference type="CDD" id="cd00093">
    <property type="entry name" value="HTH_XRE"/>
    <property type="match status" value="1"/>
</dbReference>
<sequence>MTQLTLKMLRVRNNWTQEQAAKKVGVSKETWSNWENYKTYPDIPKLKKIESVFEISYNDINFLDKITV</sequence>
<dbReference type="GO" id="GO:0003677">
    <property type="term" value="F:DNA binding"/>
    <property type="evidence" value="ECO:0007669"/>
    <property type="project" value="UniProtKB-KW"/>
</dbReference>
<accession>A0A8S5VHY3</accession>
<feature type="domain" description="HTH cro/C1-type" evidence="2">
    <location>
        <begin position="6"/>
        <end position="60"/>
    </location>
</feature>
<keyword evidence="1" id="KW-0238">DNA-binding</keyword>
<dbReference type="SUPFAM" id="SSF47413">
    <property type="entry name" value="lambda repressor-like DNA-binding domains"/>
    <property type="match status" value="1"/>
</dbReference>
<protein>
    <submittedName>
        <fullName evidence="3">Helix-turn-helix domain protein</fullName>
    </submittedName>
</protein>
<reference evidence="3" key="1">
    <citation type="journal article" date="2021" name="Proc. Natl. Acad. Sci. U.S.A.">
        <title>A Catalog of Tens of Thousands of Viruses from Human Metagenomes Reveals Hidden Associations with Chronic Diseases.</title>
        <authorList>
            <person name="Tisza M.J."/>
            <person name="Buck C.B."/>
        </authorList>
    </citation>
    <scope>NUCLEOTIDE SEQUENCE</scope>
    <source>
        <strain evidence="3">CtC4e1</strain>
    </source>
</reference>
<dbReference type="PANTHER" id="PTHR46558">
    <property type="entry name" value="TRACRIPTIONAL REGULATORY PROTEIN-RELATED-RELATED"/>
    <property type="match status" value="1"/>
</dbReference>
<dbReference type="Pfam" id="PF01381">
    <property type="entry name" value="HTH_3"/>
    <property type="match status" value="1"/>
</dbReference>
<dbReference type="InterPro" id="IPR001387">
    <property type="entry name" value="Cro/C1-type_HTH"/>
</dbReference>
<dbReference type="Gene3D" id="1.10.260.40">
    <property type="entry name" value="lambda repressor-like DNA-binding domains"/>
    <property type="match status" value="1"/>
</dbReference>
<dbReference type="EMBL" id="BK016269">
    <property type="protein sequence ID" value="DAG06288.1"/>
    <property type="molecule type" value="Genomic_DNA"/>
</dbReference>
<dbReference type="InterPro" id="IPR010982">
    <property type="entry name" value="Lambda_DNA-bd_dom_sf"/>
</dbReference>
<evidence type="ECO:0000259" key="2">
    <source>
        <dbReference type="PROSITE" id="PS50943"/>
    </source>
</evidence>
<dbReference type="SMART" id="SM00530">
    <property type="entry name" value="HTH_XRE"/>
    <property type="match status" value="1"/>
</dbReference>
<evidence type="ECO:0000256" key="1">
    <source>
        <dbReference type="ARBA" id="ARBA00023125"/>
    </source>
</evidence>
<dbReference type="PANTHER" id="PTHR46558:SF11">
    <property type="entry name" value="HTH-TYPE TRANSCRIPTIONAL REGULATOR XRE"/>
    <property type="match status" value="1"/>
</dbReference>
<name>A0A8S5VHY3_9CAUD</name>
<proteinExistence type="predicted"/>
<organism evidence="3">
    <name type="scientific">Siphoviridae sp. ctC4e1</name>
    <dbReference type="NCBI Taxonomy" id="2825375"/>
    <lineage>
        <taxon>Viruses</taxon>
        <taxon>Duplodnaviria</taxon>
        <taxon>Heunggongvirae</taxon>
        <taxon>Uroviricota</taxon>
        <taxon>Caudoviricetes</taxon>
    </lineage>
</organism>
<dbReference type="PROSITE" id="PS50943">
    <property type="entry name" value="HTH_CROC1"/>
    <property type="match status" value="1"/>
</dbReference>